<dbReference type="AlphaFoldDB" id="A0A9P0HHA7"/>
<dbReference type="Proteomes" id="UP001152798">
    <property type="component" value="Chromosome 5"/>
</dbReference>
<dbReference type="Gene3D" id="3.30.40.10">
    <property type="entry name" value="Zinc/RING finger domain, C3HC4 (zinc finger)"/>
    <property type="match status" value="1"/>
</dbReference>
<protein>
    <submittedName>
        <fullName evidence="2">Uncharacterized protein</fullName>
    </submittedName>
</protein>
<sequence>MACTVPTCQAIFHGKCLNADESEFEALRALRKNWECPKCEKARKNIQPTDKCLSPPRSAPQQQTVDSTSQLLLAAIKNLTEEVKGLKFSLDANANERKKKRKKGNWIYTSLKMLRNLTYAFKSSSYVYPLVRLPLNGMKYSTKGPNQEGPTEEKLTEEGPTEESPTEEGLDIPHIKKSFKDIIKDLDEMETMMHKRSRSNLGDIISRIRDKVTSLLGNIGKNNPILKIRKDK</sequence>
<gene>
    <name evidence="2" type="ORF">NEZAVI_LOCUS10851</name>
</gene>
<reference evidence="2" key="1">
    <citation type="submission" date="2022-01" db="EMBL/GenBank/DDBJ databases">
        <authorList>
            <person name="King R."/>
        </authorList>
    </citation>
    <scope>NUCLEOTIDE SEQUENCE</scope>
</reference>
<keyword evidence="3" id="KW-1185">Reference proteome</keyword>
<evidence type="ECO:0000313" key="2">
    <source>
        <dbReference type="EMBL" id="CAH1401915.1"/>
    </source>
</evidence>
<proteinExistence type="predicted"/>
<evidence type="ECO:0000256" key="1">
    <source>
        <dbReference type="SAM" id="MobiDB-lite"/>
    </source>
</evidence>
<name>A0A9P0HHA7_NEZVI</name>
<evidence type="ECO:0000313" key="3">
    <source>
        <dbReference type="Proteomes" id="UP001152798"/>
    </source>
</evidence>
<feature type="compositionally biased region" description="Acidic residues" evidence="1">
    <location>
        <begin position="159"/>
        <end position="170"/>
    </location>
</feature>
<organism evidence="2 3">
    <name type="scientific">Nezara viridula</name>
    <name type="common">Southern green stink bug</name>
    <name type="synonym">Cimex viridulus</name>
    <dbReference type="NCBI Taxonomy" id="85310"/>
    <lineage>
        <taxon>Eukaryota</taxon>
        <taxon>Metazoa</taxon>
        <taxon>Ecdysozoa</taxon>
        <taxon>Arthropoda</taxon>
        <taxon>Hexapoda</taxon>
        <taxon>Insecta</taxon>
        <taxon>Pterygota</taxon>
        <taxon>Neoptera</taxon>
        <taxon>Paraneoptera</taxon>
        <taxon>Hemiptera</taxon>
        <taxon>Heteroptera</taxon>
        <taxon>Panheteroptera</taxon>
        <taxon>Pentatomomorpha</taxon>
        <taxon>Pentatomoidea</taxon>
        <taxon>Pentatomidae</taxon>
        <taxon>Pentatominae</taxon>
        <taxon>Nezara</taxon>
    </lineage>
</organism>
<feature type="region of interest" description="Disordered" evidence="1">
    <location>
        <begin position="141"/>
        <end position="171"/>
    </location>
</feature>
<dbReference type="EMBL" id="OV725081">
    <property type="protein sequence ID" value="CAH1401915.1"/>
    <property type="molecule type" value="Genomic_DNA"/>
</dbReference>
<dbReference type="InterPro" id="IPR011011">
    <property type="entry name" value="Znf_FYVE_PHD"/>
</dbReference>
<dbReference type="InterPro" id="IPR013083">
    <property type="entry name" value="Znf_RING/FYVE/PHD"/>
</dbReference>
<accession>A0A9P0HHA7</accession>
<dbReference type="SUPFAM" id="SSF57903">
    <property type="entry name" value="FYVE/PHD zinc finger"/>
    <property type="match status" value="1"/>
</dbReference>